<keyword evidence="7" id="KW-1185">Reference proteome</keyword>
<feature type="domain" description="HTH LytTR-type" evidence="5">
    <location>
        <begin position="139"/>
        <end position="236"/>
    </location>
</feature>
<reference evidence="6 7" key="1">
    <citation type="submission" date="2024-03" db="EMBL/GenBank/DDBJ databases">
        <title>Human intestinal bacterial collection.</title>
        <authorList>
            <person name="Pauvert C."/>
            <person name="Hitch T.C.A."/>
            <person name="Clavel T."/>
        </authorList>
    </citation>
    <scope>NUCLEOTIDE SEQUENCE [LARGE SCALE GENOMIC DNA]</scope>
    <source>
        <strain evidence="6 7">CLA-AA-H95</strain>
    </source>
</reference>
<dbReference type="Gene3D" id="3.40.50.2300">
    <property type="match status" value="1"/>
</dbReference>
<accession>A0ABV1AMW3</accession>
<organism evidence="6 7">
    <name type="scientific">Blautia intestinihominis</name>
    <dbReference type="NCBI Taxonomy" id="3133152"/>
    <lineage>
        <taxon>Bacteria</taxon>
        <taxon>Bacillati</taxon>
        <taxon>Bacillota</taxon>
        <taxon>Clostridia</taxon>
        <taxon>Lachnospirales</taxon>
        <taxon>Lachnospiraceae</taxon>
        <taxon>Blautia</taxon>
    </lineage>
</organism>
<dbReference type="SMART" id="SM00448">
    <property type="entry name" value="REC"/>
    <property type="match status" value="1"/>
</dbReference>
<comment type="caution">
    <text evidence="3">Lacks conserved residue(s) required for the propagation of feature annotation.</text>
</comment>
<evidence type="ECO:0000313" key="6">
    <source>
        <dbReference type="EMBL" id="MEQ2358289.1"/>
    </source>
</evidence>
<dbReference type="InterPro" id="IPR001789">
    <property type="entry name" value="Sig_transdc_resp-reg_receiver"/>
</dbReference>
<dbReference type="Pfam" id="PF00072">
    <property type="entry name" value="Response_reg"/>
    <property type="match status" value="1"/>
</dbReference>
<dbReference type="PANTHER" id="PTHR37299">
    <property type="entry name" value="TRANSCRIPTIONAL REGULATOR-RELATED"/>
    <property type="match status" value="1"/>
</dbReference>
<dbReference type="InterPro" id="IPR011006">
    <property type="entry name" value="CheY-like_superfamily"/>
</dbReference>
<dbReference type="PROSITE" id="PS50930">
    <property type="entry name" value="HTH_LYTTR"/>
    <property type="match status" value="1"/>
</dbReference>
<evidence type="ECO:0000259" key="5">
    <source>
        <dbReference type="PROSITE" id="PS50930"/>
    </source>
</evidence>
<dbReference type="Pfam" id="PF04397">
    <property type="entry name" value="LytTR"/>
    <property type="match status" value="1"/>
</dbReference>
<evidence type="ECO:0000256" key="1">
    <source>
        <dbReference type="ARBA" id="ARBA00018672"/>
    </source>
</evidence>
<protein>
    <recommendedName>
        <fullName evidence="1">Stage 0 sporulation protein A homolog</fullName>
    </recommendedName>
</protein>
<gene>
    <name evidence="6" type="ORF">WMO75_08085</name>
</gene>
<dbReference type="RefSeq" id="WP_158583608.1">
    <property type="nucleotide sequence ID" value="NZ_JBBMEI010000021.1"/>
</dbReference>
<dbReference type="SMART" id="SM00850">
    <property type="entry name" value="LytTR"/>
    <property type="match status" value="1"/>
</dbReference>
<dbReference type="Proteomes" id="UP001446032">
    <property type="component" value="Unassembled WGS sequence"/>
</dbReference>
<comment type="caution">
    <text evidence="6">The sequence shown here is derived from an EMBL/GenBank/DDBJ whole genome shotgun (WGS) entry which is preliminary data.</text>
</comment>
<evidence type="ECO:0000259" key="4">
    <source>
        <dbReference type="PROSITE" id="PS50110"/>
    </source>
</evidence>
<proteinExistence type="predicted"/>
<comment type="function">
    <text evidence="2">May play the central regulatory role in sporulation. It may be an element of the effector pathway responsible for the activation of sporulation genes in response to nutritional stress. Spo0A may act in concert with spo0H (a sigma factor) to control the expression of some genes that are critical to the sporulation process.</text>
</comment>
<dbReference type="InterPro" id="IPR007492">
    <property type="entry name" value="LytTR_DNA-bd_dom"/>
</dbReference>
<dbReference type="InterPro" id="IPR046947">
    <property type="entry name" value="LytR-like"/>
</dbReference>
<evidence type="ECO:0000313" key="7">
    <source>
        <dbReference type="Proteomes" id="UP001446032"/>
    </source>
</evidence>
<dbReference type="EMBL" id="JBBMEI010000021">
    <property type="protein sequence ID" value="MEQ2358289.1"/>
    <property type="molecule type" value="Genomic_DNA"/>
</dbReference>
<dbReference type="PANTHER" id="PTHR37299:SF1">
    <property type="entry name" value="STAGE 0 SPORULATION PROTEIN A HOMOLOG"/>
    <property type="match status" value="1"/>
</dbReference>
<feature type="domain" description="Response regulatory" evidence="4">
    <location>
        <begin position="5"/>
        <end position="121"/>
    </location>
</feature>
<dbReference type="SUPFAM" id="SSF52172">
    <property type="entry name" value="CheY-like"/>
    <property type="match status" value="1"/>
</dbReference>
<dbReference type="PROSITE" id="PS50110">
    <property type="entry name" value="RESPONSE_REGULATORY"/>
    <property type="match status" value="1"/>
</dbReference>
<evidence type="ECO:0000256" key="2">
    <source>
        <dbReference type="ARBA" id="ARBA00024867"/>
    </source>
</evidence>
<evidence type="ECO:0000256" key="3">
    <source>
        <dbReference type="PROSITE-ProRule" id="PRU00169"/>
    </source>
</evidence>
<sequence>MKPITIAICDENSRDAGVLEEYVRKLLPDAEITKLTKSHQLLNRMTENPNQFQLIFMEIEFEEENGIWVAQEIRKVNKKVGIIFMTKSEKYYRQAFDVFALQYLLKPLTYEKIEKIFYFLDSNVQRYNDRSMEERSVCFRYRSRFYTIRHSEIQYISSSLHTVNFHMEDGGIIHCRGKLCDFEDQLKGSSFLRCHQSFFVNMNKTMGMKADGFIMRDIVVPVSRTYMKEAQKQYRNYLNEKELFTK</sequence>
<name>A0ABV1AMW3_9FIRM</name>
<dbReference type="Gene3D" id="2.40.50.1020">
    <property type="entry name" value="LytTr DNA-binding domain"/>
    <property type="match status" value="1"/>
</dbReference>